<dbReference type="RefSeq" id="XP_067080702.1">
    <property type="nucleotide sequence ID" value="XM_067224601.1"/>
</dbReference>
<sequence length="621" mass="67182">MHLPPLPKNQKPRTARCGTDSVVQIDDSTLLSMFRTRRRRMETASNISKSMVKRINNLSEAVYESSMTTMLLEDLNTLVETSGANGGEKVVISDDPVMSLGAGPFSVSLESALEHETIQKLRTLTVMRAEQRKAAELNTKPHFQLKESVLETPQPPIKFSSTSLTFVLEIVSQSAFKILDATDSVMLKLSMLARKAGSPIVDEMKVISVHSQHLSRCHAAALSHLKQYEACEKCLNKATAYELGNAREQLIEQKEVLTAQEKRQKVAEDQLQALRTRLASYEAQCRLWSSFLYERQHPACTGGFPISLETESASPLTSKAASLRAPQASLHSTDPLLRTTSGLRRGSSTYQMNLHTMRPHTPLTMGSVSSSLPSSHEEINPRVDSVEMRVAQFWCNPYLLKAKQCRNWRRSGAHSVADSPPLTESIFQASISRSRLASRVESSVGPVDSAHMSRGDIHAGGSTDLSDTNTADTRLTVLLRGLLRGIVRLRRRPTNEGGSTGGGREESEEVRLEGTPTSDSNAPRGNATTEEGSTSESSPRGSLHERGVGEGSPWAELSGSEGGNTSIGECSAGPGGAVNTAGGTPERGTGTLMSEGSGEADALLASVRKLISFLEGRVSLS</sequence>
<evidence type="ECO:0000313" key="3">
    <source>
        <dbReference type="EMBL" id="SCU69797.1"/>
    </source>
</evidence>
<proteinExistence type="predicted"/>
<accession>A0A1G4ICC1</accession>
<protein>
    <submittedName>
        <fullName evidence="3">Uncharacterized protein</fullName>
    </submittedName>
</protein>
<feature type="region of interest" description="Disordered" evidence="2">
    <location>
        <begin position="490"/>
        <end position="595"/>
    </location>
</feature>
<feature type="region of interest" description="Disordered" evidence="2">
    <location>
        <begin position="442"/>
        <end position="468"/>
    </location>
</feature>
<feature type="compositionally biased region" description="Low complexity" evidence="2">
    <location>
        <begin position="528"/>
        <end position="538"/>
    </location>
</feature>
<evidence type="ECO:0000256" key="1">
    <source>
        <dbReference type="SAM" id="Coils"/>
    </source>
</evidence>
<feature type="coiled-coil region" evidence="1">
    <location>
        <begin position="243"/>
        <end position="284"/>
    </location>
</feature>
<dbReference type="VEuPathDB" id="TriTrypDB:TEOVI_000136600"/>
<dbReference type="GeneID" id="92375306"/>
<comment type="caution">
    <text evidence="3">The sequence shown here is derived from an EMBL/GenBank/DDBJ whole genome shotgun (WGS) entry which is preliminary data.</text>
</comment>
<keyword evidence="4" id="KW-1185">Reference proteome</keyword>
<evidence type="ECO:0000256" key="2">
    <source>
        <dbReference type="SAM" id="MobiDB-lite"/>
    </source>
</evidence>
<gene>
    <name evidence="3" type="ORF">TEOVI_000136600</name>
</gene>
<organism evidence="3 4">
    <name type="scientific">Trypanosoma equiperdum</name>
    <dbReference type="NCBI Taxonomy" id="5694"/>
    <lineage>
        <taxon>Eukaryota</taxon>
        <taxon>Discoba</taxon>
        <taxon>Euglenozoa</taxon>
        <taxon>Kinetoplastea</taxon>
        <taxon>Metakinetoplastina</taxon>
        <taxon>Trypanosomatida</taxon>
        <taxon>Trypanosomatidae</taxon>
        <taxon>Trypanosoma</taxon>
    </lineage>
</organism>
<evidence type="ECO:0000313" key="4">
    <source>
        <dbReference type="Proteomes" id="UP000195570"/>
    </source>
</evidence>
<name>A0A1G4ICC1_TRYEQ</name>
<dbReference type="EMBL" id="CZPT02001308">
    <property type="protein sequence ID" value="SCU69797.1"/>
    <property type="molecule type" value="Genomic_DNA"/>
</dbReference>
<feature type="compositionally biased region" description="Basic and acidic residues" evidence="2">
    <location>
        <begin position="503"/>
        <end position="512"/>
    </location>
</feature>
<keyword evidence="1" id="KW-0175">Coiled coil</keyword>
<feature type="compositionally biased region" description="Polar residues" evidence="2">
    <location>
        <begin position="516"/>
        <end position="527"/>
    </location>
</feature>
<dbReference type="AlphaFoldDB" id="A0A1G4ICC1"/>
<reference evidence="3" key="1">
    <citation type="submission" date="2016-09" db="EMBL/GenBank/DDBJ databases">
        <authorList>
            <person name="Hebert L."/>
            <person name="Moumen B."/>
        </authorList>
    </citation>
    <scope>NUCLEOTIDE SEQUENCE [LARGE SCALE GENOMIC DNA]</scope>
    <source>
        <strain evidence="3">OVI</strain>
    </source>
</reference>
<dbReference type="Proteomes" id="UP000195570">
    <property type="component" value="Unassembled WGS sequence"/>
</dbReference>